<organism evidence="2 3">
    <name type="scientific">Cymbomonas tetramitiformis</name>
    <dbReference type="NCBI Taxonomy" id="36881"/>
    <lineage>
        <taxon>Eukaryota</taxon>
        <taxon>Viridiplantae</taxon>
        <taxon>Chlorophyta</taxon>
        <taxon>Pyramimonadophyceae</taxon>
        <taxon>Pyramimonadales</taxon>
        <taxon>Pyramimonadaceae</taxon>
        <taxon>Cymbomonas</taxon>
    </lineage>
</organism>
<name>A0AAE0F8C1_9CHLO</name>
<protein>
    <submittedName>
        <fullName evidence="2">Cytochrome c oxidase subunit 1</fullName>
    </submittedName>
</protein>
<keyword evidence="3" id="KW-1185">Reference proteome</keyword>
<sequence>ALNSYGLRVILDVVYNHTQESGPHGRNSVLDKVVPGYYHRRGPAGNIESSTCCNNTASEHAMMERLIVDDLVHWARDYKGDPVPLSSPHSPISMPGAPEGQSRLVCSHLPRLSRAISAAVAKGQRGMAGQRAPLVGRPALRAAAREQQSQWSGAQPGGPQGSPPCTLGRRLVEAPRHGMPHVDGFRFDLMGHLMKSTMLRAKAALSALTLEEDGVDGSTIYLYGEGWNYAEVANNRCGINAGQENLAGTGIGSFNDRLREACNGGSPFADPRLQGWVTGLSLQPNGFDQGGEESEAASLAYLQDRLKVALTGNLRSYAFVDTHGQQITGGELPFGTDGAPTGYCASPEEAVNYVSAHDNETLFDTVMLKAAAEVDIKQRCRMNMLATSLVALGQ</sequence>
<dbReference type="Proteomes" id="UP001190700">
    <property type="component" value="Unassembled WGS sequence"/>
</dbReference>
<dbReference type="AlphaFoldDB" id="A0AAE0F8C1"/>
<feature type="non-terminal residue" evidence="2">
    <location>
        <position position="1"/>
    </location>
</feature>
<evidence type="ECO:0000313" key="2">
    <source>
        <dbReference type="EMBL" id="KAK3254894.1"/>
    </source>
</evidence>
<reference evidence="2 3" key="1">
    <citation type="journal article" date="2015" name="Genome Biol. Evol.">
        <title>Comparative Genomics of a Bacterivorous Green Alga Reveals Evolutionary Causalities and Consequences of Phago-Mixotrophic Mode of Nutrition.</title>
        <authorList>
            <person name="Burns J.A."/>
            <person name="Paasch A."/>
            <person name="Narechania A."/>
            <person name="Kim E."/>
        </authorList>
    </citation>
    <scope>NUCLEOTIDE SEQUENCE [LARGE SCALE GENOMIC DNA]</scope>
    <source>
        <strain evidence="2 3">PLY_AMNH</strain>
    </source>
</reference>
<dbReference type="PANTHER" id="PTHR43002">
    <property type="entry name" value="GLYCOGEN DEBRANCHING ENZYME"/>
    <property type="match status" value="1"/>
</dbReference>
<evidence type="ECO:0000256" key="1">
    <source>
        <dbReference type="SAM" id="MobiDB-lite"/>
    </source>
</evidence>
<dbReference type="SUPFAM" id="SSF51445">
    <property type="entry name" value="(Trans)glycosidases"/>
    <property type="match status" value="2"/>
</dbReference>
<gene>
    <name evidence="2" type="ORF">CYMTET_35907</name>
</gene>
<dbReference type="InterPro" id="IPR017853">
    <property type="entry name" value="GH"/>
</dbReference>
<dbReference type="EMBL" id="LGRX02023072">
    <property type="protein sequence ID" value="KAK3254894.1"/>
    <property type="molecule type" value="Genomic_DNA"/>
</dbReference>
<accession>A0AAE0F8C1</accession>
<dbReference type="Gene3D" id="3.20.20.80">
    <property type="entry name" value="Glycosidases"/>
    <property type="match status" value="2"/>
</dbReference>
<comment type="caution">
    <text evidence="2">The sequence shown here is derived from an EMBL/GenBank/DDBJ whole genome shotgun (WGS) entry which is preliminary data.</text>
</comment>
<evidence type="ECO:0000313" key="3">
    <source>
        <dbReference type="Proteomes" id="UP001190700"/>
    </source>
</evidence>
<feature type="region of interest" description="Disordered" evidence="1">
    <location>
        <begin position="143"/>
        <end position="167"/>
    </location>
</feature>
<proteinExistence type="predicted"/>
<feature type="non-terminal residue" evidence="2">
    <location>
        <position position="394"/>
    </location>
</feature>